<dbReference type="Pfam" id="PF00023">
    <property type="entry name" value="Ank"/>
    <property type="match status" value="1"/>
</dbReference>
<dbReference type="SMART" id="SM00220">
    <property type="entry name" value="S_TKc"/>
    <property type="match status" value="1"/>
</dbReference>
<name>A0A9P8HWU6_9PEZI</name>
<evidence type="ECO:0000313" key="6">
    <source>
        <dbReference type="Proteomes" id="UP000698800"/>
    </source>
</evidence>
<proteinExistence type="predicted"/>
<evidence type="ECO:0000259" key="4">
    <source>
        <dbReference type="PROSITE" id="PS50011"/>
    </source>
</evidence>
<dbReference type="Pfam" id="PF12796">
    <property type="entry name" value="Ank_2"/>
    <property type="match status" value="1"/>
</dbReference>
<reference evidence="5" key="1">
    <citation type="submission" date="2021-03" db="EMBL/GenBank/DDBJ databases">
        <title>Comparative genomics and phylogenomic investigation of the class Geoglossomycetes provide insights into ecological specialization and systematics.</title>
        <authorList>
            <person name="Melie T."/>
            <person name="Pirro S."/>
            <person name="Miller A.N."/>
            <person name="Quandt A."/>
        </authorList>
    </citation>
    <scope>NUCLEOTIDE SEQUENCE</scope>
    <source>
        <strain evidence="5">GBOQ0MN5Z8</strain>
    </source>
</reference>
<evidence type="ECO:0000256" key="2">
    <source>
        <dbReference type="ARBA" id="ARBA00023043"/>
    </source>
</evidence>
<feature type="repeat" description="ANK" evidence="3">
    <location>
        <begin position="964"/>
        <end position="996"/>
    </location>
</feature>
<dbReference type="InterPro" id="IPR000719">
    <property type="entry name" value="Prot_kinase_dom"/>
</dbReference>
<keyword evidence="6" id="KW-1185">Reference proteome</keyword>
<dbReference type="PANTHER" id="PTHR24198">
    <property type="entry name" value="ANKYRIN REPEAT AND PROTEIN KINASE DOMAIN-CONTAINING PROTEIN"/>
    <property type="match status" value="1"/>
</dbReference>
<dbReference type="PROSITE" id="PS50011">
    <property type="entry name" value="PROTEIN_KINASE_DOM"/>
    <property type="match status" value="1"/>
</dbReference>
<organism evidence="5 6">
    <name type="scientific">Glutinoglossum americanum</name>
    <dbReference type="NCBI Taxonomy" id="1670608"/>
    <lineage>
        <taxon>Eukaryota</taxon>
        <taxon>Fungi</taxon>
        <taxon>Dikarya</taxon>
        <taxon>Ascomycota</taxon>
        <taxon>Pezizomycotina</taxon>
        <taxon>Geoglossomycetes</taxon>
        <taxon>Geoglossales</taxon>
        <taxon>Geoglossaceae</taxon>
        <taxon>Glutinoglossum</taxon>
    </lineage>
</organism>
<keyword evidence="2 3" id="KW-0040">ANK repeat</keyword>
<feature type="domain" description="Protein kinase" evidence="4">
    <location>
        <begin position="58"/>
        <end position="366"/>
    </location>
</feature>
<dbReference type="PROSITE" id="PS50297">
    <property type="entry name" value="ANK_REP_REGION"/>
    <property type="match status" value="2"/>
</dbReference>
<comment type="caution">
    <text evidence="5">The sequence shown here is derived from an EMBL/GenBank/DDBJ whole genome shotgun (WGS) entry which is preliminary data.</text>
</comment>
<dbReference type="InterPro" id="IPR011009">
    <property type="entry name" value="Kinase-like_dom_sf"/>
</dbReference>
<dbReference type="InterPro" id="IPR036770">
    <property type="entry name" value="Ankyrin_rpt-contain_sf"/>
</dbReference>
<dbReference type="OrthoDB" id="3253298at2759"/>
<dbReference type="EMBL" id="JAGHQL010000257">
    <property type="protein sequence ID" value="KAH0534227.1"/>
    <property type="molecule type" value="Genomic_DNA"/>
</dbReference>
<dbReference type="PANTHER" id="PTHR24198:SF194">
    <property type="entry name" value="INVERSIN-A"/>
    <property type="match status" value="1"/>
</dbReference>
<gene>
    <name evidence="5" type="ORF">FGG08_007184</name>
</gene>
<dbReference type="GO" id="GO:0004672">
    <property type="term" value="F:protein kinase activity"/>
    <property type="evidence" value="ECO:0007669"/>
    <property type="project" value="InterPro"/>
</dbReference>
<evidence type="ECO:0000256" key="3">
    <source>
        <dbReference type="PROSITE-ProRule" id="PRU00023"/>
    </source>
</evidence>
<dbReference type="PROSITE" id="PS00108">
    <property type="entry name" value="PROTEIN_KINASE_ST"/>
    <property type="match status" value="1"/>
</dbReference>
<dbReference type="Gene3D" id="1.10.510.10">
    <property type="entry name" value="Transferase(Phosphotransferase) domain 1"/>
    <property type="match status" value="1"/>
</dbReference>
<dbReference type="Gene3D" id="1.25.40.20">
    <property type="entry name" value="Ankyrin repeat-containing domain"/>
    <property type="match status" value="2"/>
</dbReference>
<dbReference type="SUPFAM" id="SSF48403">
    <property type="entry name" value="Ankyrin repeat"/>
    <property type="match status" value="2"/>
</dbReference>
<feature type="repeat" description="ANK" evidence="3">
    <location>
        <begin position="712"/>
        <end position="740"/>
    </location>
</feature>
<dbReference type="GO" id="GO:0005524">
    <property type="term" value="F:ATP binding"/>
    <property type="evidence" value="ECO:0007669"/>
    <property type="project" value="InterPro"/>
</dbReference>
<keyword evidence="1" id="KW-0677">Repeat</keyword>
<feature type="repeat" description="ANK" evidence="3">
    <location>
        <begin position="1158"/>
        <end position="1190"/>
    </location>
</feature>
<dbReference type="InterPro" id="IPR002110">
    <property type="entry name" value="Ankyrin_rpt"/>
</dbReference>
<evidence type="ECO:0000313" key="5">
    <source>
        <dbReference type="EMBL" id="KAH0534227.1"/>
    </source>
</evidence>
<dbReference type="Pfam" id="PF00069">
    <property type="entry name" value="Pkinase"/>
    <property type="match status" value="1"/>
</dbReference>
<dbReference type="SUPFAM" id="SSF56112">
    <property type="entry name" value="Protein kinase-like (PK-like)"/>
    <property type="match status" value="1"/>
</dbReference>
<dbReference type="Proteomes" id="UP000698800">
    <property type="component" value="Unassembled WGS sequence"/>
</dbReference>
<evidence type="ECO:0000256" key="1">
    <source>
        <dbReference type="ARBA" id="ARBA00022737"/>
    </source>
</evidence>
<dbReference type="PROSITE" id="PS50088">
    <property type="entry name" value="ANK_REPEAT"/>
    <property type="match status" value="3"/>
</dbReference>
<accession>A0A9P8HWU6</accession>
<sequence>MSSFFGRPLTLLNGPAQKSNSHLAKSRCPDFIAFLAIFLEDETWQYLKFQPILTNRSFEWADVSMGGISFDVRKVRYSTFPAGLDDNRFKGREFVAVKHPRVEIDNMPVEDVYSELATELQVLRHTPFQKHENIIDLLGVIYHDAGDIDTPNILPALVLEFAELGSVKDYQQNGYGTSYADKLDIVRDAARGIEVLHSCGIIHGDVKPSNLLVFKHPNRKFVVKLTDFGFAMTENDDRLIGYTKYLEAPEAGTTIDLRYQRQLDIFSYGLLVHTVFRNGVSYHESIPEETRDAEMLRLKQEGLLAGVIHTHFLQNLEHDECPAFLICRLLLFCLHTEPKRRFNSMTDILSILHYANTSATYSHPRVSTALFESFHRFTKNQFQNMQNLAMGSFLTTLALNGMPEAETRQLWDLRARREMEYWCKSHSDWKDLQAFCISITTAIRTLCGLMPNMDSFGSVLSVFASISSIDATQAPLALAKIEYLPLQFSTKTIPDVSYSRDLLRWKLMNCLLKLHRLGGCFRRTPAMVKEKIALDLEGLAYSTPSPDSERKHWALLNLACLTIDDVDFRYDLQKGLDMLHQSAHLGNTLAQQLLVDLYPASDTTAIDPSLREIWLKNVTEAGISRPAYALSGTSGEVMRAQAHARQKESFKWHEGKEIDRTHLYNVQDNPVSCCYSRGWQDGFLHYAIINDELELAQMVLENDPALKDKVVDGETPMLLASRHGNLRMIKMLLAKGATLNGDAWQRTTPLHWLHRFPEQERTEALRLLKRAGNDLNAWDDTTYGKPAWFNCFSNLPVQGTPLHWAVDSQCVMTLRTLVDNGADPLYRLNFGKSAFAYACCLGYAPAIELFLDYEAVRASFASWVKLQGGAQVFVQPLFWVVTGDRRWNCLMRNGLSWEAKTRRVIELLVKHGAPTDAVMMVTPNHKMSATFAAAYHDCNPDVLRSGLGFGFGDHLESTWGKATSGSTALFLAITHQNRGQFELLLKYGSNLRAVDTAGCDAVLRACEETDDLFYIQKLVEAGASLTETGTRPRAAFMVAVQNGNFKTARWLYDQGFDRDEFHPGKGRESYTTLGLLLKKHTRGSEKRIRFLLSLPDRGSDGFIVLRHHDPDEEFSAFHCAIHITSEDPEDAETTKLIVFTLLPKYNQPHQLNHCQSSTWGSPLSMATMVGNYKVVRSLLEGGASVDTADKQGSTPLDIAYERYCHPEQNTAFLWVDVADVPAVRRTLDFINGNTAEILSLLAGYGAESISFEWPSWHEIDPGYRGTDWVLEKLRVIQQERSERESKAKIMLL</sequence>
<dbReference type="SMART" id="SM00248">
    <property type="entry name" value="ANK"/>
    <property type="match status" value="9"/>
</dbReference>
<protein>
    <recommendedName>
        <fullName evidence="4">Protein kinase domain-containing protein</fullName>
    </recommendedName>
</protein>
<dbReference type="InterPro" id="IPR008271">
    <property type="entry name" value="Ser/Thr_kinase_AS"/>
</dbReference>